<proteinExistence type="predicted"/>
<evidence type="ECO:0000313" key="1">
    <source>
        <dbReference type="EMBL" id="MBA0712357.1"/>
    </source>
</evidence>
<feature type="non-terminal residue" evidence="1">
    <location>
        <position position="55"/>
    </location>
</feature>
<comment type="caution">
    <text evidence="1">The sequence shown here is derived from an EMBL/GenBank/DDBJ whole genome shotgun (WGS) entry which is preliminary data.</text>
</comment>
<organism evidence="1 2">
    <name type="scientific">Gossypium laxum</name>
    <dbReference type="NCBI Taxonomy" id="34288"/>
    <lineage>
        <taxon>Eukaryota</taxon>
        <taxon>Viridiplantae</taxon>
        <taxon>Streptophyta</taxon>
        <taxon>Embryophyta</taxon>
        <taxon>Tracheophyta</taxon>
        <taxon>Spermatophyta</taxon>
        <taxon>Magnoliopsida</taxon>
        <taxon>eudicotyledons</taxon>
        <taxon>Gunneridae</taxon>
        <taxon>Pentapetalae</taxon>
        <taxon>rosids</taxon>
        <taxon>malvids</taxon>
        <taxon>Malvales</taxon>
        <taxon>Malvaceae</taxon>
        <taxon>Malvoideae</taxon>
        <taxon>Gossypium</taxon>
    </lineage>
</organism>
<gene>
    <name evidence="1" type="ORF">Golax_011464</name>
</gene>
<accession>A0A7J8ZKH5</accession>
<dbReference type="EMBL" id="JABEZV010000006">
    <property type="protein sequence ID" value="MBA0712357.1"/>
    <property type="molecule type" value="Genomic_DNA"/>
</dbReference>
<evidence type="ECO:0000313" key="2">
    <source>
        <dbReference type="Proteomes" id="UP000593574"/>
    </source>
</evidence>
<dbReference type="AlphaFoldDB" id="A0A7J8ZKH5"/>
<evidence type="ECO:0008006" key="3">
    <source>
        <dbReference type="Google" id="ProtNLM"/>
    </source>
</evidence>
<reference evidence="1 2" key="1">
    <citation type="journal article" date="2019" name="Genome Biol. Evol.">
        <title>Insights into the evolution of the New World diploid cottons (Gossypium, subgenus Houzingenia) based on genome sequencing.</title>
        <authorList>
            <person name="Grover C.E."/>
            <person name="Arick M.A. 2nd"/>
            <person name="Thrash A."/>
            <person name="Conover J.L."/>
            <person name="Sanders W.S."/>
            <person name="Peterson D.G."/>
            <person name="Frelichowski J.E."/>
            <person name="Scheffler J.A."/>
            <person name="Scheffler B.E."/>
            <person name="Wendel J.F."/>
        </authorList>
    </citation>
    <scope>NUCLEOTIDE SEQUENCE [LARGE SCALE GENOMIC DNA]</scope>
    <source>
        <strain evidence="1">4</strain>
        <tissue evidence="1">Leaf</tissue>
    </source>
</reference>
<protein>
    <recommendedName>
        <fullName evidence="3">RNase H type-1 domain-containing protein</fullName>
    </recommendedName>
</protein>
<name>A0A7J8ZKH5_9ROSI</name>
<keyword evidence="2" id="KW-1185">Reference proteome</keyword>
<sequence length="55" mass="6390">MEHVNIFEFNRFLGNYPIFDVELWGILNGLTLLCERDFSSVLIETDNLEAAKTLQ</sequence>
<dbReference type="Proteomes" id="UP000593574">
    <property type="component" value="Unassembled WGS sequence"/>
</dbReference>